<gene>
    <name evidence="3" type="ORF">URODEC1_LOCUS24583</name>
</gene>
<keyword evidence="2" id="KW-1133">Transmembrane helix</keyword>
<evidence type="ECO:0000256" key="1">
    <source>
        <dbReference type="SAM" id="Coils"/>
    </source>
</evidence>
<keyword evidence="2" id="KW-0472">Membrane</keyword>
<accession>A0ABC8XJR9</accession>
<dbReference type="EMBL" id="OZ075124">
    <property type="protein sequence ID" value="CAL4927475.1"/>
    <property type="molecule type" value="Genomic_DNA"/>
</dbReference>
<keyword evidence="4" id="KW-1185">Reference proteome</keyword>
<reference evidence="4" key="1">
    <citation type="submission" date="2024-06" db="EMBL/GenBank/DDBJ databases">
        <authorList>
            <person name="Ryan C."/>
        </authorList>
    </citation>
    <scope>NUCLEOTIDE SEQUENCE [LARGE SCALE GENOMIC DNA]</scope>
</reference>
<feature type="transmembrane region" description="Helical" evidence="2">
    <location>
        <begin position="130"/>
        <end position="151"/>
    </location>
</feature>
<organism evidence="3 4">
    <name type="scientific">Urochloa decumbens</name>
    <dbReference type="NCBI Taxonomy" id="240449"/>
    <lineage>
        <taxon>Eukaryota</taxon>
        <taxon>Viridiplantae</taxon>
        <taxon>Streptophyta</taxon>
        <taxon>Embryophyta</taxon>
        <taxon>Tracheophyta</taxon>
        <taxon>Spermatophyta</taxon>
        <taxon>Magnoliopsida</taxon>
        <taxon>Liliopsida</taxon>
        <taxon>Poales</taxon>
        <taxon>Poaceae</taxon>
        <taxon>PACMAD clade</taxon>
        <taxon>Panicoideae</taxon>
        <taxon>Panicodae</taxon>
        <taxon>Paniceae</taxon>
        <taxon>Melinidinae</taxon>
        <taxon>Urochloa</taxon>
    </lineage>
</organism>
<evidence type="ECO:0000313" key="4">
    <source>
        <dbReference type="Proteomes" id="UP001497457"/>
    </source>
</evidence>
<evidence type="ECO:0000313" key="3">
    <source>
        <dbReference type="EMBL" id="CAL4927475.1"/>
    </source>
</evidence>
<protein>
    <recommendedName>
        <fullName evidence="5">Zinc finger GRF-type domain-containing protein</fullName>
    </recommendedName>
</protein>
<evidence type="ECO:0008006" key="5">
    <source>
        <dbReference type="Google" id="ProtNLM"/>
    </source>
</evidence>
<keyword evidence="1" id="KW-0175">Coiled coil</keyword>
<proteinExistence type="predicted"/>
<dbReference type="AlphaFoldDB" id="A0ABC8XJR9"/>
<keyword evidence="2" id="KW-0812">Transmembrane</keyword>
<name>A0ABC8XJR9_9POAL</name>
<evidence type="ECO:0000256" key="2">
    <source>
        <dbReference type="SAM" id="Phobius"/>
    </source>
</evidence>
<sequence length="152" mass="16756">MAGQWSGSPMKVASTGSSFMASSKRECPNCHVPLVRIQSKQPATKDEWFLVCPYNVKGDPTTCGFIRSELQYEALEEQKRRQQADKGASGDCYAELKEELQELKQIVNSVVEAKGVVDTRKCHVVLDGSVLYPVVFGFLGVLVGVFVGRLLK</sequence>
<reference evidence="3 4" key="2">
    <citation type="submission" date="2024-10" db="EMBL/GenBank/DDBJ databases">
        <authorList>
            <person name="Ryan C."/>
        </authorList>
    </citation>
    <scope>NUCLEOTIDE SEQUENCE [LARGE SCALE GENOMIC DNA]</scope>
</reference>
<feature type="coiled-coil region" evidence="1">
    <location>
        <begin position="65"/>
        <end position="113"/>
    </location>
</feature>
<dbReference type="Proteomes" id="UP001497457">
    <property type="component" value="Chromosome 14rd"/>
</dbReference>